<gene>
    <name evidence="1" type="ORF">EST35_0429</name>
</gene>
<evidence type="ECO:0000313" key="1">
    <source>
        <dbReference type="EMBL" id="QCG76297.1"/>
    </source>
</evidence>
<reference evidence="2" key="1">
    <citation type="journal article" date="2020" name="bioRxiv">
        <title>Integrative omics analysis of Pseudomonas aeruginosa virus PA5oct highlights the molecular complexity of jumbo phages.</title>
        <authorList>
            <person name="Lood C."/>
            <person name="Danis-Wlodarczyk K."/>
            <person name="Blasdel B.G."/>
            <person name="Jang H.B."/>
            <person name="Vandenheuvel D."/>
            <person name="Briers Y."/>
            <person name="Noben J.-P."/>
            <person name="van Noort V."/>
            <person name="Drulis-Kawa Z."/>
            <person name="Lavigne R."/>
        </authorList>
    </citation>
    <scope>NUCLEOTIDE SEQUENCE [LARGE SCALE GENOMIC DNA]</scope>
</reference>
<keyword evidence="2" id="KW-1185">Reference proteome</keyword>
<protein>
    <submittedName>
        <fullName evidence="1">Uncharacterized protein</fullName>
    </submittedName>
</protein>
<sequence>MSTTPRGKKTKITCNNIECNNVFEVRIADVKRGWGLYCSKSCKQTAQEQQRQMIKKLSGEHLLPKNKRRKKYW</sequence>
<evidence type="ECO:0000313" key="2">
    <source>
        <dbReference type="Proteomes" id="UP000316733"/>
    </source>
</evidence>
<dbReference type="Proteomes" id="UP000316733">
    <property type="component" value="Segment"/>
</dbReference>
<organism evidence="1 2">
    <name type="scientific">Pseudomonas phage vB_PaeM_PA5oct</name>
    <dbReference type="NCBI Taxonomy" id="2163605"/>
    <lineage>
        <taxon>Viruses</taxon>
        <taxon>Duplodnaviria</taxon>
        <taxon>Heunggongvirae</taxon>
        <taxon>Uroviricota</taxon>
        <taxon>Caudoviricetes</taxon>
        <taxon>Arenbergviridae</taxon>
        <taxon>Wroclawvirus</taxon>
        <taxon>Wroclawvirus PA5oct</taxon>
    </lineage>
</organism>
<name>A0A4Y5JUE8_9CAUD</name>
<accession>A0A4Y5JUE8</accession>
<dbReference type="EMBL" id="MK797984">
    <property type="protein sequence ID" value="QCG76297.1"/>
    <property type="molecule type" value="Genomic_DNA"/>
</dbReference>
<proteinExistence type="predicted"/>